<feature type="region of interest" description="Disordered" evidence="1">
    <location>
        <begin position="208"/>
        <end position="233"/>
    </location>
</feature>
<feature type="signal peptide" evidence="2">
    <location>
        <begin position="1"/>
        <end position="27"/>
    </location>
</feature>
<keyword evidence="2" id="KW-0732">Signal</keyword>
<evidence type="ECO:0000259" key="3">
    <source>
        <dbReference type="Pfam" id="PF03413"/>
    </source>
</evidence>
<evidence type="ECO:0000256" key="2">
    <source>
        <dbReference type="SAM" id="SignalP"/>
    </source>
</evidence>
<sequence length="302" mass="32700">MKKNNLWKLAGALALTAVLAGCSSSISQEEATTIALEHAGVAKEDAVSLSVQQEYEDGRDIFEVKFATQDTEYSYDVAQKDGEIINYNYDSTGAPPAGASEGSSSSGTEAQEAQAVQEEIDKAQQDQSAAESQAQAVEDAIDQATAENIALEHAGVTEAFFHRVELDYENGREVYEIEFFSGNTEYDYTVARDTGEILSYDQDIEGWGLGQGNGQGNGNGRQNGQGNSTSSTAAGPITLEEAVQLVLDRVRGASSEDVRIQLEEEDGRQVYEGEVICNRAEHEFEIDAATGDFIQWSVDYQD</sequence>
<dbReference type="InterPro" id="IPR025711">
    <property type="entry name" value="PepSY"/>
</dbReference>
<accession>A0A9D2LY83</accession>
<feature type="chain" id="PRO_5039600657" evidence="2">
    <location>
        <begin position="28"/>
        <end position="302"/>
    </location>
</feature>
<evidence type="ECO:0000313" key="4">
    <source>
        <dbReference type="EMBL" id="HJB37557.1"/>
    </source>
</evidence>
<feature type="region of interest" description="Disordered" evidence="1">
    <location>
        <begin position="87"/>
        <end position="137"/>
    </location>
</feature>
<dbReference type="PROSITE" id="PS51257">
    <property type="entry name" value="PROKAR_LIPOPROTEIN"/>
    <property type="match status" value="1"/>
</dbReference>
<protein>
    <submittedName>
        <fullName evidence="4">PepSY domain-containing protein</fullName>
    </submittedName>
</protein>
<feature type="compositionally biased region" description="Low complexity" evidence="1">
    <location>
        <begin position="125"/>
        <end position="137"/>
    </location>
</feature>
<feature type="domain" description="PepSY" evidence="3">
    <location>
        <begin position="141"/>
        <end position="200"/>
    </location>
</feature>
<feature type="domain" description="PepSY" evidence="3">
    <location>
        <begin position="236"/>
        <end position="294"/>
    </location>
</feature>
<reference evidence="4" key="1">
    <citation type="journal article" date="2021" name="PeerJ">
        <title>Extensive microbial diversity within the chicken gut microbiome revealed by metagenomics and culture.</title>
        <authorList>
            <person name="Gilroy R."/>
            <person name="Ravi A."/>
            <person name="Getino M."/>
            <person name="Pursley I."/>
            <person name="Horton D.L."/>
            <person name="Alikhan N.F."/>
            <person name="Baker D."/>
            <person name="Gharbi K."/>
            <person name="Hall N."/>
            <person name="Watson M."/>
            <person name="Adriaenssens E.M."/>
            <person name="Foster-Nyarko E."/>
            <person name="Jarju S."/>
            <person name="Secka A."/>
            <person name="Antonio M."/>
            <person name="Oren A."/>
            <person name="Chaudhuri R.R."/>
            <person name="La Ragione R."/>
            <person name="Hildebrand F."/>
            <person name="Pallen M.J."/>
        </authorList>
    </citation>
    <scope>NUCLEOTIDE SEQUENCE</scope>
    <source>
        <strain evidence="4">ChiBcolR8-3208</strain>
    </source>
</reference>
<dbReference type="Proteomes" id="UP000824214">
    <property type="component" value="Unassembled WGS sequence"/>
</dbReference>
<comment type="caution">
    <text evidence="4">The sequence shown here is derived from an EMBL/GenBank/DDBJ whole genome shotgun (WGS) entry which is preliminary data.</text>
</comment>
<feature type="compositionally biased region" description="Low complexity" evidence="1">
    <location>
        <begin position="91"/>
        <end position="117"/>
    </location>
</feature>
<dbReference type="AlphaFoldDB" id="A0A9D2LY83"/>
<evidence type="ECO:0000313" key="5">
    <source>
        <dbReference type="Proteomes" id="UP000824214"/>
    </source>
</evidence>
<feature type="compositionally biased region" description="Gly residues" evidence="1">
    <location>
        <begin position="208"/>
        <end position="223"/>
    </location>
</feature>
<name>A0A9D2LY83_9FIRM</name>
<gene>
    <name evidence="4" type="ORF">H9942_05765</name>
</gene>
<proteinExistence type="predicted"/>
<organism evidence="4 5">
    <name type="scientific">Candidatus Acutalibacter ornithocaccae</name>
    <dbReference type="NCBI Taxonomy" id="2838416"/>
    <lineage>
        <taxon>Bacteria</taxon>
        <taxon>Bacillati</taxon>
        <taxon>Bacillota</taxon>
        <taxon>Clostridia</taxon>
        <taxon>Eubacteriales</taxon>
        <taxon>Acutalibacteraceae</taxon>
        <taxon>Acutalibacter</taxon>
    </lineage>
</organism>
<feature type="domain" description="PepSY" evidence="3">
    <location>
        <begin position="26"/>
        <end position="86"/>
    </location>
</feature>
<dbReference type="Pfam" id="PF03413">
    <property type="entry name" value="PepSY"/>
    <property type="match status" value="3"/>
</dbReference>
<evidence type="ECO:0000256" key="1">
    <source>
        <dbReference type="SAM" id="MobiDB-lite"/>
    </source>
</evidence>
<dbReference type="EMBL" id="DWXZ01000121">
    <property type="protein sequence ID" value="HJB37557.1"/>
    <property type="molecule type" value="Genomic_DNA"/>
</dbReference>
<dbReference type="Gene3D" id="3.10.450.40">
    <property type="match status" value="3"/>
</dbReference>
<reference evidence="4" key="2">
    <citation type="submission" date="2021-04" db="EMBL/GenBank/DDBJ databases">
        <authorList>
            <person name="Gilroy R."/>
        </authorList>
    </citation>
    <scope>NUCLEOTIDE SEQUENCE</scope>
    <source>
        <strain evidence="4">ChiBcolR8-3208</strain>
    </source>
</reference>